<dbReference type="FunFam" id="3.30.430.20:FF:000002">
    <property type="entry name" value="Cysteine-rich receptor-like protein kinase 10"/>
    <property type="match status" value="1"/>
</dbReference>
<dbReference type="InterPro" id="IPR038408">
    <property type="entry name" value="GNK2_sf"/>
</dbReference>
<dbReference type="Pfam" id="PF01657">
    <property type="entry name" value="Stress-antifung"/>
    <property type="match status" value="2"/>
</dbReference>
<evidence type="ECO:0000256" key="1">
    <source>
        <dbReference type="ARBA" id="ARBA00022729"/>
    </source>
</evidence>
<evidence type="ECO:0000256" key="2">
    <source>
        <dbReference type="ARBA" id="ARBA00022737"/>
    </source>
</evidence>
<evidence type="ECO:0000259" key="5">
    <source>
        <dbReference type="PROSITE" id="PS51473"/>
    </source>
</evidence>
<dbReference type="OrthoDB" id="1909574at2759"/>
<feature type="transmembrane region" description="Helical" evidence="3">
    <location>
        <begin position="281"/>
        <end position="301"/>
    </location>
</feature>
<accession>A0A834HCE1</accession>
<feature type="signal peptide" evidence="4">
    <location>
        <begin position="1"/>
        <end position="23"/>
    </location>
</feature>
<name>A0A834HCE1_RHOSS</name>
<comment type="caution">
    <text evidence="6">The sequence shown here is derived from an EMBL/GenBank/DDBJ whole genome shotgun (WGS) entry which is preliminary data.</text>
</comment>
<dbReference type="Gene3D" id="3.30.430.20">
    <property type="entry name" value="Gnk2 domain, C-X8-C-X2-C motif"/>
    <property type="match status" value="2"/>
</dbReference>
<reference evidence="6" key="1">
    <citation type="submission" date="2019-11" db="EMBL/GenBank/DDBJ databases">
        <authorList>
            <person name="Liu Y."/>
            <person name="Hou J."/>
            <person name="Li T.-Q."/>
            <person name="Guan C.-H."/>
            <person name="Wu X."/>
            <person name="Wu H.-Z."/>
            <person name="Ling F."/>
            <person name="Zhang R."/>
            <person name="Shi X.-G."/>
            <person name="Ren J.-P."/>
            <person name="Chen E.-F."/>
            <person name="Sun J.-M."/>
        </authorList>
    </citation>
    <scope>NUCLEOTIDE SEQUENCE</scope>
    <source>
        <strain evidence="6">Adult_tree_wgs_1</strain>
        <tissue evidence="6">Leaves</tissue>
    </source>
</reference>
<dbReference type="InterPro" id="IPR002902">
    <property type="entry name" value="GNK2"/>
</dbReference>
<keyword evidence="3" id="KW-0812">Transmembrane</keyword>
<keyword evidence="3" id="KW-1133">Transmembrane helix</keyword>
<protein>
    <recommendedName>
        <fullName evidence="5">Gnk2-homologous domain-containing protein</fullName>
    </recommendedName>
</protein>
<evidence type="ECO:0000256" key="4">
    <source>
        <dbReference type="SAM" id="SignalP"/>
    </source>
</evidence>
<dbReference type="Proteomes" id="UP000626092">
    <property type="component" value="Unassembled WGS sequence"/>
</dbReference>
<dbReference type="CDD" id="cd23509">
    <property type="entry name" value="Gnk2-like"/>
    <property type="match status" value="2"/>
</dbReference>
<feature type="domain" description="Gnk2-homologous" evidence="5">
    <location>
        <begin position="23"/>
        <end position="124"/>
    </location>
</feature>
<gene>
    <name evidence="6" type="ORF">RHSIM_Rhsim02G0041100</name>
</gene>
<evidence type="ECO:0000256" key="3">
    <source>
        <dbReference type="SAM" id="Phobius"/>
    </source>
</evidence>
<proteinExistence type="predicted"/>
<dbReference type="PROSITE" id="PS51473">
    <property type="entry name" value="GNK2"/>
    <property type="match status" value="2"/>
</dbReference>
<evidence type="ECO:0000313" key="7">
    <source>
        <dbReference type="Proteomes" id="UP000626092"/>
    </source>
</evidence>
<sequence>MGFRRTLFLSHMVLINLVSLTIAQTNFLSYVCNDNTSTSAYRTNRDALLSSLANNTDQYGFYTSSTGENPDKVHALVLCRADKLDVCRECINNSTAKLTELCPNGKEAIGWRDDCMLRYSNKSMEGVMQPEPSYPVWNVQRNVTNVEQFKDVLVKLLESLGDRAAAGGSRIKFASGNETGPDNQKVYALAQCTPDISESDCSRCIKGAIDDDIPNFKLCCVGPAGGRIIRPSCHFRFELGPFVGEIPGSTATPPWSTATPPVSTATPPPVTGGCRGLNGRAVSMAAVLLNFIGLAFVLNLLI</sequence>
<keyword evidence="3" id="KW-0472">Membrane</keyword>
<dbReference type="PANTHER" id="PTHR32099:SF51">
    <property type="entry name" value="CYSTEINE-RICH RECEPTOR-LIKE PROTEIN KINASE 25 ISOFORM X1"/>
    <property type="match status" value="1"/>
</dbReference>
<feature type="domain" description="Gnk2-homologous" evidence="5">
    <location>
        <begin position="130"/>
        <end position="242"/>
    </location>
</feature>
<feature type="chain" id="PRO_5032740846" description="Gnk2-homologous domain-containing protein" evidence="4">
    <location>
        <begin position="24"/>
        <end position="302"/>
    </location>
</feature>
<dbReference type="AlphaFoldDB" id="A0A834HCE1"/>
<keyword evidence="1 4" id="KW-0732">Signal</keyword>
<evidence type="ECO:0000313" key="6">
    <source>
        <dbReference type="EMBL" id="KAF7149616.1"/>
    </source>
</evidence>
<dbReference type="EMBL" id="WJXA01000002">
    <property type="protein sequence ID" value="KAF7149616.1"/>
    <property type="molecule type" value="Genomic_DNA"/>
</dbReference>
<dbReference type="PANTHER" id="PTHR32099">
    <property type="entry name" value="CYSTEINE-RICH REPEAT SECRETORY PROTEIN"/>
    <property type="match status" value="1"/>
</dbReference>
<keyword evidence="2" id="KW-0677">Repeat</keyword>
<organism evidence="6 7">
    <name type="scientific">Rhododendron simsii</name>
    <name type="common">Sims's rhododendron</name>
    <dbReference type="NCBI Taxonomy" id="118357"/>
    <lineage>
        <taxon>Eukaryota</taxon>
        <taxon>Viridiplantae</taxon>
        <taxon>Streptophyta</taxon>
        <taxon>Embryophyta</taxon>
        <taxon>Tracheophyta</taxon>
        <taxon>Spermatophyta</taxon>
        <taxon>Magnoliopsida</taxon>
        <taxon>eudicotyledons</taxon>
        <taxon>Gunneridae</taxon>
        <taxon>Pentapetalae</taxon>
        <taxon>asterids</taxon>
        <taxon>Ericales</taxon>
        <taxon>Ericaceae</taxon>
        <taxon>Ericoideae</taxon>
        <taxon>Rhodoreae</taxon>
        <taxon>Rhododendron</taxon>
    </lineage>
</organism>
<keyword evidence="7" id="KW-1185">Reference proteome</keyword>